<protein>
    <submittedName>
        <fullName evidence="3">Glycosyltransferase family 90 protein</fullName>
    </submittedName>
</protein>
<feature type="transmembrane region" description="Helical" evidence="1">
    <location>
        <begin position="271"/>
        <end position="293"/>
    </location>
</feature>
<reference evidence="3" key="2">
    <citation type="submission" date="2023-05" db="EMBL/GenBank/DDBJ databases">
        <authorList>
            <consortium name="Lawrence Berkeley National Laboratory"/>
            <person name="Steindorff A."/>
            <person name="Hensen N."/>
            <person name="Bonometti L."/>
            <person name="Westerberg I."/>
            <person name="Brannstrom I.O."/>
            <person name="Guillou S."/>
            <person name="Cros-Aarteil S."/>
            <person name="Calhoun S."/>
            <person name="Haridas S."/>
            <person name="Kuo A."/>
            <person name="Mondo S."/>
            <person name="Pangilinan J."/>
            <person name="Riley R."/>
            <person name="Labutti K."/>
            <person name="Andreopoulos B."/>
            <person name="Lipzen A."/>
            <person name="Chen C."/>
            <person name="Yanf M."/>
            <person name="Daum C."/>
            <person name="Ng V."/>
            <person name="Clum A."/>
            <person name="Ohm R."/>
            <person name="Martin F."/>
            <person name="Silar P."/>
            <person name="Natvig D."/>
            <person name="Lalanne C."/>
            <person name="Gautier V."/>
            <person name="Ament-Velasquez S.L."/>
            <person name="Kruys A."/>
            <person name="Hutchinson M.I."/>
            <person name="Powell A.J."/>
            <person name="Barry K."/>
            <person name="Miller A.N."/>
            <person name="Grigoriev I.V."/>
            <person name="Debuchy R."/>
            <person name="Gladieux P."/>
            <person name="Thoren M.H."/>
            <person name="Johannesson H."/>
        </authorList>
    </citation>
    <scope>NUCLEOTIDE SEQUENCE</scope>
    <source>
        <strain evidence="3">CBS 123565</strain>
    </source>
</reference>
<keyword evidence="4" id="KW-1185">Reference proteome</keyword>
<organism evidence="3 4">
    <name type="scientific">Trichocladium antarcticum</name>
    <dbReference type="NCBI Taxonomy" id="1450529"/>
    <lineage>
        <taxon>Eukaryota</taxon>
        <taxon>Fungi</taxon>
        <taxon>Dikarya</taxon>
        <taxon>Ascomycota</taxon>
        <taxon>Pezizomycotina</taxon>
        <taxon>Sordariomycetes</taxon>
        <taxon>Sordariomycetidae</taxon>
        <taxon>Sordariales</taxon>
        <taxon>Chaetomiaceae</taxon>
        <taxon>Trichocladium</taxon>
    </lineage>
</organism>
<dbReference type="Proteomes" id="UP001304895">
    <property type="component" value="Unassembled WGS sequence"/>
</dbReference>
<dbReference type="AlphaFoldDB" id="A0AAN6UPR7"/>
<dbReference type="PANTHER" id="PTHR12203:SF35">
    <property type="entry name" value="PROTEIN O-GLUCOSYLTRANSFERASE 1"/>
    <property type="match status" value="1"/>
</dbReference>
<feature type="transmembrane region" description="Helical" evidence="1">
    <location>
        <begin position="332"/>
        <end position="350"/>
    </location>
</feature>
<feature type="transmembrane region" description="Helical" evidence="1">
    <location>
        <begin position="300"/>
        <end position="320"/>
    </location>
</feature>
<feature type="signal peptide" evidence="2">
    <location>
        <begin position="1"/>
        <end position="20"/>
    </location>
</feature>
<feature type="transmembrane region" description="Helical" evidence="1">
    <location>
        <begin position="200"/>
        <end position="221"/>
    </location>
</feature>
<keyword evidence="1" id="KW-1133">Transmembrane helix</keyword>
<dbReference type="EMBL" id="MU853403">
    <property type="protein sequence ID" value="KAK4136601.1"/>
    <property type="molecule type" value="Genomic_DNA"/>
</dbReference>
<dbReference type="InterPro" id="IPR051091">
    <property type="entry name" value="O-Glucosyltr/Glycosyltrsf_90"/>
</dbReference>
<keyword evidence="1" id="KW-0812">Transmembrane</keyword>
<feature type="chain" id="PRO_5043038474" evidence="2">
    <location>
        <begin position="21"/>
        <end position="943"/>
    </location>
</feature>
<keyword evidence="2" id="KW-0732">Signal</keyword>
<evidence type="ECO:0000313" key="4">
    <source>
        <dbReference type="Proteomes" id="UP001304895"/>
    </source>
</evidence>
<comment type="caution">
    <text evidence="3">The sequence shown here is derived from an EMBL/GenBank/DDBJ whole genome shotgun (WGS) entry which is preliminary data.</text>
</comment>
<dbReference type="PANTHER" id="PTHR12203">
    <property type="entry name" value="KDEL LYS-ASP-GLU-LEU CONTAINING - RELATED"/>
    <property type="match status" value="1"/>
</dbReference>
<evidence type="ECO:0000256" key="1">
    <source>
        <dbReference type="SAM" id="Phobius"/>
    </source>
</evidence>
<feature type="transmembrane region" description="Helical" evidence="1">
    <location>
        <begin position="233"/>
        <end position="251"/>
    </location>
</feature>
<reference evidence="3" key="1">
    <citation type="journal article" date="2023" name="Mol. Phylogenet. Evol.">
        <title>Genome-scale phylogeny and comparative genomics of the fungal order Sordariales.</title>
        <authorList>
            <person name="Hensen N."/>
            <person name="Bonometti L."/>
            <person name="Westerberg I."/>
            <person name="Brannstrom I.O."/>
            <person name="Guillou S."/>
            <person name="Cros-Aarteil S."/>
            <person name="Calhoun S."/>
            <person name="Haridas S."/>
            <person name="Kuo A."/>
            <person name="Mondo S."/>
            <person name="Pangilinan J."/>
            <person name="Riley R."/>
            <person name="LaButti K."/>
            <person name="Andreopoulos B."/>
            <person name="Lipzen A."/>
            <person name="Chen C."/>
            <person name="Yan M."/>
            <person name="Daum C."/>
            <person name="Ng V."/>
            <person name="Clum A."/>
            <person name="Steindorff A."/>
            <person name="Ohm R.A."/>
            <person name="Martin F."/>
            <person name="Silar P."/>
            <person name="Natvig D.O."/>
            <person name="Lalanne C."/>
            <person name="Gautier V."/>
            <person name="Ament-Velasquez S.L."/>
            <person name="Kruys A."/>
            <person name="Hutchinson M.I."/>
            <person name="Powell A.J."/>
            <person name="Barry K."/>
            <person name="Miller A.N."/>
            <person name="Grigoriev I.V."/>
            <person name="Debuchy R."/>
            <person name="Gladieux P."/>
            <person name="Hiltunen Thoren M."/>
            <person name="Johannesson H."/>
        </authorList>
    </citation>
    <scope>NUCLEOTIDE SEQUENCE</scope>
    <source>
        <strain evidence="3">CBS 123565</strain>
    </source>
</reference>
<proteinExistence type="predicted"/>
<feature type="transmembrane region" description="Helical" evidence="1">
    <location>
        <begin position="362"/>
        <end position="381"/>
    </location>
</feature>
<sequence length="943" mass="105905">MPSQLTALCAVTSFLWLASSLEDHQIIEQPRLSSLLVLLIAAISSYAASFCAVWLPGANGRFDDELAPLKTARVNLPKKPRRYFLPILVLCVVLRLEVFHRVSFDLQCSSPGIEAFLALAILVYELFSGRRARQGDSGDEDDSDDMGMTIFDALGSWFIRSRGPLKSSVLLLTCGTYLASSQDAKSTFFCSAHDRRALVISLQWLGLLLNAAIAIFMWRILAWTRTTKGRLRSLSAILLASALGTGLLYWSSRLVLPSQPMRYHFRGLDSLYFFDVVIDGLVFSSFVISTALLTTEGSPLFLVGIITFVSGLILAAYQTLRTGTWENISPSTTYFSLLLLALGFTFFVYANNIRAVLFLHRAFIVFLLVILAITASIYTPVKAHQYLERHSLEKIIYDARVGADRWIVHATVSDSLSVATQEYRERHNGRDPPPKFDIWYRFAKDRHAVIIDHFPQMEKDILPFWGISPAKIRDDVRRAAVKPDIAMLQLKGGKAHHNIPPLNPYRGVMDGLVSLVEGFSEHLPDMELAVNMDERPRVLAPWDDIQRFTRTANRGRVSKLLPRDADTLGEMPLAQAAVGGESLANSDFTPVRALREMTALACPPGTKARAGTHWDIRDLCISCAKPQSLGQFLRDWPLSQGICHQSDLLRLHSFHMTPPEQRPLQELLPIFSRAKTDSYSDILIPLGRVSEAAEPPSDAFGMKEKKLFWRGKVDRRSSDHEVVRGGHQERFVHTVNSAGPSDQARLLITKTGSGWHTVQVPTADLNAILPVDVGFTSYSACQAASGSNCDTVGKEVATKPDAEPLRNQYVMVMDTDNGPSRDFLRTLRSGSVPFYGSIFKEWYSERILSWVHFVPVDLRFHALHSTLAYFVGLEKREDAKWNRKLVPLPGRQEDGKWIADQGQRWADKALRKEDMEVYLFRLLLEWGRVVDDRRDEIGFVLAK</sequence>
<evidence type="ECO:0000313" key="3">
    <source>
        <dbReference type="EMBL" id="KAK4136601.1"/>
    </source>
</evidence>
<gene>
    <name evidence="3" type="ORF">BT67DRAFT_439605</name>
</gene>
<evidence type="ECO:0000256" key="2">
    <source>
        <dbReference type="SAM" id="SignalP"/>
    </source>
</evidence>
<accession>A0AAN6UPR7</accession>
<keyword evidence="1" id="KW-0472">Membrane</keyword>
<name>A0AAN6UPR7_9PEZI</name>
<feature type="transmembrane region" description="Helical" evidence="1">
    <location>
        <begin position="36"/>
        <end position="55"/>
    </location>
</feature>